<dbReference type="OrthoDB" id="6196761at2"/>
<evidence type="ECO:0000256" key="1">
    <source>
        <dbReference type="SAM" id="Phobius"/>
    </source>
</evidence>
<keyword evidence="1" id="KW-0472">Membrane</keyword>
<reference evidence="3" key="3">
    <citation type="submission" date="2021-05" db="EMBL/GenBank/DDBJ databases">
        <authorList>
            <person name="Kalatzis P.G."/>
            <person name="Castillo D."/>
            <person name="D'Alvise P."/>
            <person name="Middelboe M."/>
            <person name="Gram L."/>
        </authorList>
    </citation>
    <scope>NUCLEOTIDE SEQUENCE</scope>
    <source>
        <strain evidence="3">90-11-286</strain>
    </source>
</reference>
<dbReference type="RefSeq" id="WP_013857125.1">
    <property type="nucleotide sequence ID" value="NZ_AJYT02000064.1"/>
</dbReference>
<evidence type="ECO:0000313" key="5">
    <source>
        <dbReference type="Proteomes" id="UP000722957"/>
    </source>
</evidence>
<keyword evidence="1" id="KW-0812">Transmembrane</keyword>
<reference evidence="3 4" key="1">
    <citation type="journal article" date="2017" name="J. Fish Dis.">
        <title>Comparative assessment of Vibrio virulence in marine fish larvae.</title>
        <authorList>
            <person name="Ronneseth A."/>
            <person name="Castillo D."/>
            <person name="D'Alvise P."/>
            <person name="Tonnesen O."/>
            <person name="Haugland G."/>
            <person name="Grotkjaer T."/>
            <person name="Engell-Sorensen K."/>
            <person name="Norremark L."/>
            <person name="Bergh O."/>
            <person name="Wergeland H.I."/>
            <person name="Gram L."/>
        </authorList>
    </citation>
    <scope>NUCLEOTIDE SEQUENCE [LARGE SCALE GENOMIC DNA]</scope>
    <source>
        <strain evidence="3 4">90-11-286</strain>
    </source>
</reference>
<feature type="transmembrane region" description="Helical" evidence="1">
    <location>
        <begin position="12"/>
        <end position="31"/>
    </location>
</feature>
<feature type="transmembrane region" description="Helical" evidence="1">
    <location>
        <begin position="83"/>
        <end position="101"/>
    </location>
</feature>
<comment type="caution">
    <text evidence="2">The sequence shown here is derived from an EMBL/GenBank/DDBJ whole genome shotgun (WGS) entry which is preliminary data.</text>
</comment>
<sequence>MMNFLAPVGHYLSPYLTEISTALIACLLVMLGGEINAAMRKLMRNQHFVVRTFTFILINAFGYGLVIIKASPYLARTLSQLESGMMFSIIMLCFIAIGIWAQRNRQI</sequence>
<keyword evidence="1" id="KW-1133">Transmembrane helix</keyword>
<gene>
    <name evidence="2" type="ORF">EAY07_00900</name>
    <name evidence="3" type="ORF">PL14_10145</name>
</gene>
<dbReference type="Proteomes" id="UP000078309">
    <property type="component" value="Unassembled WGS sequence"/>
</dbReference>
<organism evidence="2 5">
    <name type="scientific">Vibrio anguillarum</name>
    <name type="common">Listonella anguillarum</name>
    <dbReference type="NCBI Taxonomy" id="55601"/>
    <lineage>
        <taxon>Bacteria</taxon>
        <taxon>Pseudomonadati</taxon>
        <taxon>Pseudomonadota</taxon>
        <taxon>Gammaproteobacteria</taxon>
        <taxon>Vibrionales</taxon>
        <taxon>Vibrionaceae</taxon>
        <taxon>Vibrio</taxon>
    </lineage>
</organism>
<dbReference type="KEGG" id="vau:VANGNB10_cI1041c"/>
<dbReference type="AlphaFoldDB" id="A0A191W339"/>
<evidence type="ECO:0000313" key="4">
    <source>
        <dbReference type="Proteomes" id="UP000078309"/>
    </source>
</evidence>
<dbReference type="InterPro" id="IPR021813">
    <property type="entry name" value="DUF3392"/>
</dbReference>
<evidence type="ECO:0000313" key="3">
    <source>
        <dbReference type="EMBL" id="MBT2919048.1"/>
    </source>
</evidence>
<reference evidence="2 5" key="2">
    <citation type="journal article" date="2021" name="PeerJ">
        <title>Analysis of 44 Vibrio anguillarum genomes reveals high genetic diversity.</title>
        <authorList>
            <person name="Hansen M.J."/>
            <person name="Dalsgaard I."/>
        </authorList>
    </citation>
    <scope>NUCLEOTIDE SEQUENCE [LARGE SCALE GENOMIC DNA]</scope>
    <source>
        <strain evidence="2 5">17-16730-2A</strain>
    </source>
</reference>
<dbReference type="EMBL" id="JAHGUI010000036">
    <property type="protein sequence ID" value="MBT2919048.1"/>
    <property type="molecule type" value="Genomic_DNA"/>
</dbReference>
<accession>A0A191W339</accession>
<evidence type="ECO:0000313" key="2">
    <source>
        <dbReference type="EMBL" id="MBF4270624.1"/>
    </source>
</evidence>
<dbReference type="EMBL" id="RDOM01000003">
    <property type="protein sequence ID" value="MBF4270624.1"/>
    <property type="molecule type" value="Genomic_DNA"/>
</dbReference>
<proteinExistence type="predicted"/>
<dbReference type="Pfam" id="PF11872">
    <property type="entry name" value="DUF3392"/>
    <property type="match status" value="1"/>
</dbReference>
<feature type="transmembrane region" description="Helical" evidence="1">
    <location>
        <begin position="52"/>
        <end position="71"/>
    </location>
</feature>
<protein>
    <submittedName>
        <fullName evidence="2">DUF3392 domain-containing protein</fullName>
    </submittedName>
</protein>
<name>A0A191W339_VIBAN</name>
<dbReference type="Proteomes" id="UP000722957">
    <property type="component" value="Unassembled WGS sequence"/>
</dbReference>